<sequence length="596" mass="68617">MLIPVREISPFMTTRHTEQKYLKLLQHYGDKPVSVTLQELADVLFCTRRHMRNLLLQMQEAKWLIWQSQAGRGHRARLHLRYKPEQLLSEKAEQLLESGHVDQAIQLLGKNKHQVAQLLRSKLGYSVRADYQRLCIPYYRTMPSLCPGIPLRRSEQHLVRQIFSGLTRINEEKGEVEADLAHHWRQIDPLRWRFYLRPAVLWHDGQELTIDAVIASLTCSAKLPLFSHLQTIQATGPLSLEITLAHPDNRLPLLLSHIDAMILPPDHTQRADFPAHPVGTGPYEVVENNGFHLQMKAFDHYFGLRGLLDEVEVFIWPNLTETDNLAESLSDNDTAAWLSSSLSDEDYVSGRLSQVSGKPSDNLREMFLERGGYFLLCDSRSPHWHTAEHRRWLRETLSPYALLQHLSEAIRPFWVPGGSLLSSWFHTIEAGPACSPFISSSPYAKLRLAYHDQHPEFPMLLDIMQEIMRQQGILLEGVELNYDDWANGKTNVDLWLGTVNFPIPEEWNVGTWLLGSPLLRHAISGGDDALLAQWETQWHAETISAEQLVRETTRSGWLQPLFHHWMRLKGPDRARGIHLNNLGWFDFRSTWIEPGP</sequence>
<evidence type="ECO:0000259" key="6">
    <source>
        <dbReference type="Pfam" id="PF00496"/>
    </source>
</evidence>
<evidence type="ECO:0000256" key="5">
    <source>
        <dbReference type="ARBA" id="ARBA00023163"/>
    </source>
</evidence>
<name>A0A0H3BWF7_SALNS</name>
<dbReference type="KEGG" id="see:SNSL254_A4141"/>
<dbReference type="HOGENOM" id="CLU_017028_12_3_6"/>
<keyword evidence="3" id="KW-0238">DNA-binding</keyword>
<feature type="domain" description="Solute-binding protein family 5" evidence="6">
    <location>
        <begin position="175"/>
        <end position="324"/>
    </location>
</feature>
<dbReference type="Gene3D" id="3.40.190.10">
    <property type="entry name" value="Periplasmic binding protein-like II"/>
    <property type="match status" value="1"/>
</dbReference>
<evidence type="ECO:0000313" key="8">
    <source>
        <dbReference type="EMBL" id="ACF64947.1"/>
    </source>
</evidence>
<proteinExistence type="predicted"/>
<dbReference type="AlphaFoldDB" id="A0A0H3BWF7"/>
<evidence type="ECO:0000256" key="1">
    <source>
        <dbReference type="ARBA" id="ARBA00022491"/>
    </source>
</evidence>
<accession>A0A0H3BWF7</accession>
<gene>
    <name evidence="8" type="ordered locus">SNSL254_A4141</name>
</gene>
<keyword evidence="4" id="KW-0010">Activator</keyword>
<keyword evidence="1" id="KW-0678">Repressor</keyword>
<dbReference type="Pfam" id="PF12793">
    <property type="entry name" value="SgrR_N"/>
    <property type="match status" value="1"/>
</dbReference>
<dbReference type="InterPro" id="IPR039424">
    <property type="entry name" value="SBP_5"/>
</dbReference>
<dbReference type="InterPro" id="IPR025370">
    <property type="entry name" value="SgrR_HTH_N"/>
</dbReference>
<keyword evidence="2" id="KW-0805">Transcription regulation</keyword>
<dbReference type="GO" id="GO:1904680">
    <property type="term" value="F:peptide transmembrane transporter activity"/>
    <property type="evidence" value="ECO:0007669"/>
    <property type="project" value="TreeGrafter"/>
</dbReference>
<evidence type="ECO:0000256" key="2">
    <source>
        <dbReference type="ARBA" id="ARBA00023015"/>
    </source>
</evidence>
<evidence type="ECO:0000313" key="9">
    <source>
        <dbReference type="Proteomes" id="UP000008824"/>
    </source>
</evidence>
<evidence type="ECO:0000256" key="3">
    <source>
        <dbReference type="ARBA" id="ARBA00023125"/>
    </source>
</evidence>
<dbReference type="Pfam" id="PF00496">
    <property type="entry name" value="SBP_bac_5"/>
    <property type="match status" value="1"/>
</dbReference>
<dbReference type="InterPro" id="IPR000914">
    <property type="entry name" value="SBP_5_dom"/>
</dbReference>
<dbReference type="SUPFAM" id="SSF53850">
    <property type="entry name" value="Periplasmic binding protein-like II"/>
    <property type="match status" value="1"/>
</dbReference>
<dbReference type="Proteomes" id="UP000008824">
    <property type="component" value="Chromosome"/>
</dbReference>
<organism evidence="8 9">
    <name type="scientific">Salmonella newport (strain SL254)</name>
    <dbReference type="NCBI Taxonomy" id="423368"/>
    <lineage>
        <taxon>Bacteria</taxon>
        <taxon>Pseudomonadati</taxon>
        <taxon>Pseudomonadota</taxon>
        <taxon>Gammaproteobacteria</taxon>
        <taxon>Enterobacterales</taxon>
        <taxon>Enterobacteriaceae</taxon>
        <taxon>Salmonella</taxon>
    </lineage>
</organism>
<dbReference type="CDD" id="cd08507">
    <property type="entry name" value="PBP2_SgrR_like"/>
    <property type="match status" value="1"/>
</dbReference>
<evidence type="ECO:0000259" key="7">
    <source>
        <dbReference type="Pfam" id="PF12793"/>
    </source>
</evidence>
<dbReference type="PANTHER" id="PTHR30290">
    <property type="entry name" value="PERIPLASMIC BINDING COMPONENT OF ABC TRANSPORTER"/>
    <property type="match status" value="1"/>
</dbReference>
<dbReference type="EMBL" id="CP001113">
    <property type="protein sequence ID" value="ACF64947.1"/>
    <property type="molecule type" value="Genomic_DNA"/>
</dbReference>
<evidence type="ECO:0000256" key="4">
    <source>
        <dbReference type="ARBA" id="ARBA00023159"/>
    </source>
</evidence>
<dbReference type="PANTHER" id="PTHR30290:SF72">
    <property type="entry name" value="HTH-TYPE TRANSCRIPTIONAL REGULATOR SGRR"/>
    <property type="match status" value="1"/>
</dbReference>
<protein>
    <submittedName>
        <fullName evidence="8">HTH-type transcriptional regulator SgrR</fullName>
    </submittedName>
</protein>
<dbReference type="GO" id="GO:0015833">
    <property type="term" value="P:peptide transport"/>
    <property type="evidence" value="ECO:0007669"/>
    <property type="project" value="TreeGrafter"/>
</dbReference>
<keyword evidence="5" id="KW-0804">Transcription</keyword>
<dbReference type="GO" id="GO:0003677">
    <property type="term" value="F:DNA binding"/>
    <property type="evidence" value="ECO:0007669"/>
    <property type="project" value="UniProtKB-KW"/>
</dbReference>
<dbReference type="FunFam" id="3.40.190.10:FF:000070">
    <property type="entry name" value="HTH-type transcriptional regulator SgrR"/>
    <property type="match status" value="1"/>
</dbReference>
<feature type="domain" description="Transcriptional regulator SgrR N-terminal HTH" evidence="7">
    <location>
        <begin position="18"/>
        <end position="129"/>
    </location>
</feature>
<reference evidence="8 9" key="1">
    <citation type="journal article" date="2011" name="J. Bacteriol.">
        <title>Comparative genomics of 28 Salmonella enterica isolates: evidence for CRISPR-mediated adaptive sublineage evolution.</title>
        <authorList>
            <person name="Fricke W.F."/>
            <person name="Mammel M.K."/>
            <person name="McDermott P.F."/>
            <person name="Tartera C."/>
            <person name="White D.G."/>
            <person name="Leclerc J.E."/>
            <person name="Ravel J."/>
            <person name="Cebula T.A."/>
        </authorList>
    </citation>
    <scope>NUCLEOTIDE SEQUENCE [LARGE SCALE GENOMIC DNA]</scope>
    <source>
        <strain evidence="8 9">SL254</strain>
    </source>
</reference>